<dbReference type="Proteomes" id="UP001428341">
    <property type="component" value="Unassembled WGS sequence"/>
</dbReference>
<evidence type="ECO:0000256" key="1">
    <source>
        <dbReference type="PROSITE-ProRule" id="PRU00834"/>
    </source>
</evidence>
<keyword evidence="1" id="KW-0862">Zinc</keyword>
<dbReference type="GO" id="GO:0008270">
    <property type="term" value="F:zinc ion binding"/>
    <property type="evidence" value="ECO:0007669"/>
    <property type="project" value="UniProtKB-KW"/>
</dbReference>
<dbReference type="PANTHER" id="PTHR20922">
    <property type="entry name" value="DNL-TYPE ZINC FINGER PROTEIN"/>
    <property type="match status" value="1"/>
</dbReference>
<evidence type="ECO:0000313" key="4">
    <source>
        <dbReference type="EMBL" id="KAK9216906.1"/>
    </source>
</evidence>
<dbReference type="PANTHER" id="PTHR20922:SF15">
    <property type="entry name" value="A_TM021B04.14 PROTEIN"/>
    <property type="match status" value="1"/>
</dbReference>
<keyword evidence="1" id="KW-0479">Metal-binding</keyword>
<dbReference type="InterPro" id="IPR024158">
    <property type="entry name" value="Mt_import_TIM15"/>
</dbReference>
<feature type="region of interest" description="Disordered" evidence="2">
    <location>
        <begin position="32"/>
        <end position="52"/>
    </location>
</feature>
<evidence type="ECO:0000259" key="3">
    <source>
        <dbReference type="PROSITE" id="PS51501"/>
    </source>
</evidence>
<name>A0AAP0MTG3_9ROSI</name>
<evidence type="ECO:0000256" key="2">
    <source>
        <dbReference type="SAM" id="MobiDB-lite"/>
    </source>
</evidence>
<dbReference type="PROSITE" id="PS51501">
    <property type="entry name" value="ZF_DNL"/>
    <property type="match status" value="1"/>
</dbReference>
<dbReference type="AlphaFoldDB" id="A0AAP0MTG3"/>
<dbReference type="InterPro" id="IPR007853">
    <property type="entry name" value="Znf_DNL-typ"/>
</dbReference>
<dbReference type="GO" id="GO:0051087">
    <property type="term" value="F:protein-folding chaperone binding"/>
    <property type="evidence" value="ECO:0007669"/>
    <property type="project" value="TreeGrafter"/>
</dbReference>
<reference evidence="4 5" key="1">
    <citation type="submission" date="2024-05" db="EMBL/GenBank/DDBJ databases">
        <title>Haplotype-resolved chromosome-level genome assembly of Huyou (Citrus changshanensis).</title>
        <authorList>
            <person name="Miao C."/>
            <person name="Chen W."/>
            <person name="Wu Y."/>
            <person name="Wang L."/>
            <person name="Zhao S."/>
            <person name="Grierson D."/>
            <person name="Xu C."/>
            <person name="Chen K."/>
        </authorList>
    </citation>
    <scope>NUCLEOTIDE SEQUENCE [LARGE SCALE GENOMIC DNA]</scope>
    <source>
        <strain evidence="4">01-14</strain>
        <tissue evidence="4">Leaf</tissue>
    </source>
</reference>
<dbReference type="GO" id="GO:0050821">
    <property type="term" value="P:protein stabilization"/>
    <property type="evidence" value="ECO:0007669"/>
    <property type="project" value="TreeGrafter"/>
</dbReference>
<dbReference type="GO" id="GO:0030150">
    <property type="term" value="P:protein import into mitochondrial matrix"/>
    <property type="evidence" value="ECO:0007669"/>
    <property type="project" value="TreeGrafter"/>
</dbReference>
<keyword evidence="5" id="KW-1185">Reference proteome</keyword>
<comment type="caution">
    <text evidence="4">The sequence shown here is derived from an EMBL/GenBank/DDBJ whole genome shotgun (WGS) entry which is preliminary data.</text>
</comment>
<accession>A0AAP0MTG3</accession>
<dbReference type="GO" id="GO:0005739">
    <property type="term" value="C:mitochondrion"/>
    <property type="evidence" value="ECO:0007669"/>
    <property type="project" value="TreeGrafter"/>
</dbReference>
<feature type="domain" description="DNL-type" evidence="3">
    <location>
        <begin position="119"/>
        <end position="212"/>
    </location>
</feature>
<keyword evidence="1" id="KW-0863">Zinc-finger</keyword>
<dbReference type="Pfam" id="PF05180">
    <property type="entry name" value="zf-DNL"/>
    <property type="match status" value="1"/>
</dbReference>
<evidence type="ECO:0000313" key="5">
    <source>
        <dbReference type="Proteomes" id="UP001428341"/>
    </source>
</evidence>
<dbReference type="EMBL" id="JBCGBO010000003">
    <property type="protein sequence ID" value="KAK9216906.1"/>
    <property type="molecule type" value="Genomic_DNA"/>
</dbReference>
<sequence>METLSSSATIVSPSSSPFTIFSIKSKNSPARLVRFPAPSKKNGNDSDLQSNSKETSIVPLFGNQTLSKDDAMGLVLSAASVRGWTTGSGMEGPSVPAGAEEGSSTGKVSTFPWSLFTKSPRRRMRVAFTCNVCGQRTTRAINPHAYTDGTVFVQCCGCNVFHKLVDNLNLFHEMKCYVNPSFNYRDAKWDVGFKLFDVDDDDDDDGNNVFRI</sequence>
<dbReference type="GO" id="GO:0006457">
    <property type="term" value="P:protein folding"/>
    <property type="evidence" value="ECO:0007669"/>
    <property type="project" value="TreeGrafter"/>
</dbReference>
<protein>
    <recommendedName>
        <fullName evidence="3">DNL-type domain-containing protein</fullName>
    </recommendedName>
</protein>
<organism evidence="4 5">
    <name type="scientific">Citrus x changshan-huyou</name>
    <dbReference type="NCBI Taxonomy" id="2935761"/>
    <lineage>
        <taxon>Eukaryota</taxon>
        <taxon>Viridiplantae</taxon>
        <taxon>Streptophyta</taxon>
        <taxon>Embryophyta</taxon>
        <taxon>Tracheophyta</taxon>
        <taxon>Spermatophyta</taxon>
        <taxon>Magnoliopsida</taxon>
        <taxon>eudicotyledons</taxon>
        <taxon>Gunneridae</taxon>
        <taxon>Pentapetalae</taxon>
        <taxon>rosids</taxon>
        <taxon>malvids</taxon>
        <taxon>Sapindales</taxon>
        <taxon>Rutaceae</taxon>
        <taxon>Aurantioideae</taxon>
        <taxon>Citrus</taxon>
    </lineage>
</organism>
<gene>
    <name evidence="4" type="ORF">WN944_008918</name>
</gene>
<proteinExistence type="predicted"/>